<protein>
    <recommendedName>
        <fullName evidence="4">6-phosphofructokinase</fullName>
        <ecNumber evidence="4">2.7.1.11</ecNumber>
    </recommendedName>
</protein>
<dbReference type="RefSeq" id="WP_336434918.1">
    <property type="nucleotide sequence ID" value="NZ_JBAWKS010000001.1"/>
</dbReference>
<dbReference type="Proteomes" id="UP001382455">
    <property type="component" value="Unassembled WGS sequence"/>
</dbReference>
<dbReference type="InterPro" id="IPR035966">
    <property type="entry name" value="PKF_sf"/>
</dbReference>
<evidence type="ECO:0000256" key="3">
    <source>
        <dbReference type="ARBA" id="ARBA00004679"/>
    </source>
</evidence>
<dbReference type="EMBL" id="JBAWKS010000001">
    <property type="protein sequence ID" value="MEI4549331.1"/>
    <property type="molecule type" value="Genomic_DNA"/>
</dbReference>
<evidence type="ECO:0000256" key="10">
    <source>
        <dbReference type="ARBA" id="ARBA00022840"/>
    </source>
</evidence>
<evidence type="ECO:0000256" key="6">
    <source>
        <dbReference type="ARBA" id="ARBA00022679"/>
    </source>
</evidence>
<dbReference type="InterPro" id="IPR000023">
    <property type="entry name" value="Phosphofructokinase_dom"/>
</dbReference>
<evidence type="ECO:0000256" key="5">
    <source>
        <dbReference type="ARBA" id="ARBA00022490"/>
    </source>
</evidence>
<evidence type="ECO:0000256" key="8">
    <source>
        <dbReference type="ARBA" id="ARBA00022741"/>
    </source>
</evidence>
<evidence type="ECO:0000256" key="9">
    <source>
        <dbReference type="ARBA" id="ARBA00022777"/>
    </source>
</evidence>
<sequence>MSKKIALITSGGDAPGMNAAIRAVTLQAEKYQYQVLGFIGGYNGLIDNHFITLDCHKVDDIIRKGGTILKSARCPEMLDNSGPKRVVETLESNNIDSLIVIGGDGSFKGCLAISELWQGNIIGIPGTIDNDINGTDQTIGFWTAVETALDSIDKIRDTANAFERIFIVEVMGRNCGFLAVESAIGSGAEHIVCKEIIEDEVQFIDNLLVNINKAIRNHRTDSYIIVMAENSLSFSAHELSKKIERYTGVDSKAAILGYIQRGGSPVAPDRVLATQLGVAAVEAIKANKSNIMVGMLNNTATETAFSATSYSNTYNQKIIRRLNQLNFNLD</sequence>
<keyword evidence="7" id="KW-0479">Metal-binding</keyword>
<dbReference type="PIRSF" id="PIRSF000532">
    <property type="entry name" value="ATP_PFK_prok"/>
    <property type="match status" value="1"/>
</dbReference>
<comment type="pathway">
    <text evidence="3">Carbohydrate degradation; glycolysis; D-glyceraldehyde 3-phosphate and glycerone phosphate from D-glucose: step 3/4.</text>
</comment>
<keyword evidence="11" id="KW-0460">Magnesium</keyword>
<dbReference type="InterPro" id="IPR012003">
    <property type="entry name" value="ATP_PFK_prok-type"/>
</dbReference>
<organism evidence="16 17">
    <name type="scientific">Pseudoalteromonas spongiae</name>
    <dbReference type="NCBI Taxonomy" id="298657"/>
    <lineage>
        <taxon>Bacteria</taxon>
        <taxon>Pseudomonadati</taxon>
        <taxon>Pseudomonadota</taxon>
        <taxon>Gammaproteobacteria</taxon>
        <taxon>Alteromonadales</taxon>
        <taxon>Pseudoalteromonadaceae</taxon>
        <taxon>Pseudoalteromonas</taxon>
    </lineage>
</organism>
<keyword evidence="8" id="KW-0547">Nucleotide-binding</keyword>
<feature type="domain" description="Phosphofructokinase" evidence="15">
    <location>
        <begin position="4"/>
        <end position="284"/>
    </location>
</feature>
<evidence type="ECO:0000256" key="7">
    <source>
        <dbReference type="ARBA" id="ARBA00022723"/>
    </source>
</evidence>
<dbReference type="Gene3D" id="3.40.50.450">
    <property type="match status" value="1"/>
</dbReference>
<dbReference type="SUPFAM" id="SSF53784">
    <property type="entry name" value="Phosphofructokinase"/>
    <property type="match status" value="1"/>
</dbReference>
<comment type="cofactor">
    <cofactor evidence="1">
        <name>Mg(2+)</name>
        <dbReference type="ChEBI" id="CHEBI:18420"/>
    </cofactor>
</comment>
<dbReference type="InterPro" id="IPR022953">
    <property type="entry name" value="ATP_PFK"/>
</dbReference>
<evidence type="ECO:0000259" key="15">
    <source>
        <dbReference type="Pfam" id="PF00365"/>
    </source>
</evidence>
<comment type="catalytic activity">
    <reaction evidence="14">
        <text>beta-D-fructose 6-phosphate + ATP = beta-D-fructose 1,6-bisphosphate + ADP + H(+)</text>
        <dbReference type="Rhea" id="RHEA:16109"/>
        <dbReference type="ChEBI" id="CHEBI:15378"/>
        <dbReference type="ChEBI" id="CHEBI:30616"/>
        <dbReference type="ChEBI" id="CHEBI:32966"/>
        <dbReference type="ChEBI" id="CHEBI:57634"/>
        <dbReference type="ChEBI" id="CHEBI:456216"/>
        <dbReference type="EC" id="2.7.1.11"/>
    </reaction>
</comment>
<comment type="caution">
    <text evidence="16">The sequence shown here is derived from an EMBL/GenBank/DDBJ whole genome shotgun (WGS) entry which is preliminary data.</text>
</comment>
<evidence type="ECO:0000256" key="11">
    <source>
        <dbReference type="ARBA" id="ARBA00022842"/>
    </source>
</evidence>
<gene>
    <name evidence="16" type="ORF">WAE96_06410</name>
</gene>
<proteinExistence type="inferred from homology"/>
<evidence type="ECO:0000256" key="12">
    <source>
        <dbReference type="ARBA" id="ARBA00023152"/>
    </source>
</evidence>
<evidence type="ECO:0000256" key="14">
    <source>
        <dbReference type="ARBA" id="ARBA00048070"/>
    </source>
</evidence>
<comment type="similarity">
    <text evidence="13">Belongs to the phosphofructokinase type A (PFKA) family.</text>
</comment>
<keyword evidence="9" id="KW-0418">Kinase</keyword>
<evidence type="ECO:0000256" key="1">
    <source>
        <dbReference type="ARBA" id="ARBA00001946"/>
    </source>
</evidence>
<keyword evidence="6 16" id="KW-0808">Transferase</keyword>
<evidence type="ECO:0000256" key="13">
    <source>
        <dbReference type="ARBA" id="ARBA00038478"/>
    </source>
</evidence>
<dbReference type="EC" id="2.7.1.11" evidence="4"/>
<dbReference type="GO" id="GO:0003872">
    <property type="term" value="F:6-phosphofructokinase activity"/>
    <property type="evidence" value="ECO:0007669"/>
    <property type="project" value="UniProtKB-EC"/>
</dbReference>
<dbReference type="PRINTS" id="PR00476">
    <property type="entry name" value="PHFRCTKINASE"/>
</dbReference>
<dbReference type="PANTHER" id="PTHR13697">
    <property type="entry name" value="PHOSPHOFRUCTOKINASE"/>
    <property type="match status" value="1"/>
</dbReference>
<comment type="subcellular location">
    <subcellularLocation>
        <location evidence="2">Cytoplasm</location>
    </subcellularLocation>
</comment>
<reference evidence="16 17" key="1">
    <citation type="submission" date="2023-12" db="EMBL/GenBank/DDBJ databases">
        <title>Friends and Foes: Symbiotic and Algicidal bacterial influence on Karenia brevis blooms.</title>
        <authorList>
            <person name="Fei C."/>
            <person name="Mohamed A.R."/>
            <person name="Booker A."/>
            <person name="Arshad M."/>
            <person name="Klass S."/>
            <person name="Ahn S."/>
            <person name="Gilbert P.M."/>
            <person name="Heil C.A."/>
            <person name="Martinez J.M."/>
            <person name="Amin S.A."/>
        </authorList>
    </citation>
    <scope>NUCLEOTIDE SEQUENCE [LARGE SCALE GENOMIC DNA]</scope>
    <source>
        <strain evidence="16 17">CE15</strain>
    </source>
</reference>
<name>A0ABU8EQU1_9GAMM</name>
<dbReference type="NCBIfam" id="NF002872">
    <property type="entry name" value="PRK03202.1"/>
    <property type="match status" value="1"/>
</dbReference>
<keyword evidence="10" id="KW-0067">ATP-binding</keyword>
<evidence type="ECO:0000313" key="17">
    <source>
        <dbReference type="Proteomes" id="UP001382455"/>
    </source>
</evidence>
<evidence type="ECO:0000313" key="16">
    <source>
        <dbReference type="EMBL" id="MEI4549331.1"/>
    </source>
</evidence>
<keyword evidence="5" id="KW-0963">Cytoplasm</keyword>
<dbReference type="Pfam" id="PF00365">
    <property type="entry name" value="PFK"/>
    <property type="match status" value="1"/>
</dbReference>
<keyword evidence="17" id="KW-1185">Reference proteome</keyword>
<keyword evidence="12" id="KW-0324">Glycolysis</keyword>
<dbReference type="Gene3D" id="3.40.50.460">
    <property type="entry name" value="Phosphofructokinase domain"/>
    <property type="match status" value="1"/>
</dbReference>
<evidence type="ECO:0000256" key="4">
    <source>
        <dbReference type="ARBA" id="ARBA00012055"/>
    </source>
</evidence>
<dbReference type="PANTHER" id="PTHR13697:SF4">
    <property type="entry name" value="ATP-DEPENDENT 6-PHOSPHOFRUCTOKINASE"/>
    <property type="match status" value="1"/>
</dbReference>
<accession>A0ABU8EQU1</accession>
<evidence type="ECO:0000256" key="2">
    <source>
        <dbReference type="ARBA" id="ARBA00004496"/>
    </source>
</evidence>